<keyword evidence="1" id="KW-0812">Transmembrane</keyword>
<evidence type="ECO:0000313" key="3">
    <source>
        <dbReference type="Proteomes" id="UP000199308"/>
    </source>
</evidence>
<gene>
    <name evidence="2" type="ORF">SAMN05660429_02345</name>
</gene>
<keyword evidence="3" id="KW-1185">Reference proteome</keyword>
<dbReference type="Proteomes" id="UP000199308">
    <property type="component" value="Unassembled WGS sequence"/>
</dbReference>
<evidence type="ECO:0000256" key="1">
    <source>
        <dbReference type="SAM" id="Phobius"/>
    </source>
</evidence>
<sequence>MKEFQYVSIFFASIFLISMLITAYLWVVFFAQVKKVDIDLYENIRFSYWKLFERGYYNFVFKKGYLQYQDAQVKRYAHALYNVSYIGQWGFNLGMLTVLEVVLLRQLNFPIS</sequence>
<reference evidence="2 3" key="1">
    <citation type="submission" date="2016-10" db="EMBL/GenBank/DDBJ databases">
        <authorList>
            <person name="de Groot N.N."/>
        </authorList>
    </citation>
    <scope>NUCLEOTIDE SEQUENCE [LARGE SCALE GENOMIC DNA]</scope>
    <source>
        <strain evidence="2 3">DSM 19706</strain>
    </source>
</reference>
<proteinExistence type="predicted"/>
<keyword evidence="1" id="KW-1133">Transmembrane helix</keyword>
<dbReference type="EMBL" id="FOHK01000011">
    <property type="protein sequence ID" value="SET66721.1"/>
    <property type="molecule type" value="Genomic_DNA"/>
</dbReference>
<dbReference type="AlphaFoldDB" id="A0A1I0G7G2"/>
<organism evidence="2 3">
    <name type="scientific">Thalassotalea agarivorans</name>
    <name type="common">Thalassomonas agarivorans</name>
    <dbReference type="NCBI Taxonomy" id="349064"/>
    <lineage>
        <taxon>Bacteria</taxon>
        <taxon>Pseudomonadati</taxon>
        <taxon>Pseudomonadota</taxon>
        <taxon>Gammaproteobacteria</taxon>
        <taxon>Alteromonadales</taxon>
        <taxon>Colwelliaceae</taxon>
        <taxon>Thalassotalea</taxon>
    </lineage>
</organism>
<protein>
    <submittedName>
        <fullName evidence="2">Uncharacterized protein</fullName>
    </submittedName>
</protein>
<keyword evidence="1" id="KW-0472">Membrane</keyword>
<evidence type="ECO:0000313" key="2">
    <source>
        <dbReference type="EMBL" id="SET66721.1"/>
    </source>
</evidence>
<feature type="transmembrane region" description="Helical" evidence="1">
    <location>
        <begin position="6"/>
        <end position="31"/>
    </location>
</feature>
<accession>A0A1I0G7G2</accession>
<name>A0A1I0G7G2_THASX</name>